<reference evidence="7" key="1">
    <citation type="submission" date="2018-10" db="EMBL/GenBank/DDBJ databases">
        <title>Schaedlerella arabinophila gen. nov. sp. nov., isolated from the mouse intestinal tract and comparative analysis with the genome of the closely related altered Schaedler flora strain ASF502.</title>
        <authorList>
            <person name="Miyake S."/>
            <person name="Soh M."/>
            <person name="Seedorf H."/>
        </authorList>
    </citation>
    <scope>NUCLEOTIDE SEQUENCE [LARGE SCALE GENOMIC DNA]</scope>
    <source>
        <strain evidence="7">DSM 106076</strain>
    </source>
</reference>
<dbReference type="Gene3D" id="1.10.10.60">
    <property type="entry name" value="Homeodomain-like"/>
    <property type="match status" value="1"/>
</dbReference>
<evidence type="ECO:0000256" key="2">
    <source>
        <dbReference type="ARBA" id="ARBA00023015"/>
    </source>
</evidence>
<gene>
    <name evidence="7" type="ORF">EBB54_05285</name>
</gene>
<dbReference type="PANTHER" id="PTHR34294:SF1">
    <property type="entry name" value="TRANSCRIPTIONAL REGULATOR LSRR"/>
    <property type="match status" value="1"/>
</dbReference>
<dbReference type="SUPFAM" id="SSF88659">
    <property type="entry name" value="Sigma3 and sigma4 domains of RNA polymerase sigma factors"/>
    <property type="match status" value="1"/>
</dbReference>
<dbReference type="InterPro" id="IPR051054">
    <property type="entry name" value="SorC_transcr_regulators"/>
</dbReference>
<dbReference type="Pfam" id="PF04198">
    <property type="entry name" value="Sugar-bind"/>
    <property type="match status" value="1"/>
</dbReference>
<keyword evidence="4" id="KW-0804">Transcription</keyword>
<feature type="domain" description="Sugar-binding" evidence="5">
    <location>
        <begin position="60"/>
        <end position="314"/>
    </location>
</feature>
<dbReference type="Pfam" id="PF04545">
    <property type="entry name" value="Sigma70_r4"/>
    <property type="match status" value="1"/>
</dbReference>
<dbReference type="InterPro" id="IPR007630">
    <property type="entry name" value="RNA_pol_sigma70_r4"/>
</dbReference>
<accession>A0A426DDR0</accession>
<dbReference type="AlphaFoldDB" id="A0A426DDR0"/>
<dbReference type="SUPFAM" id="SSF100950">
    <property type="entry name" value="NagB/RpiA/CoA transferase-like"/>
    <property type="match status" value="1"/>
</dbReference>
<sequence>MTREHLKLEVVRFYYFENLNQNEIAKKMGISRSYVSKLLIEARKEKLIEFKSKNPWLTETEEERILKNRYGLKKVMIVSKEVNCRRESIPYGKELGEKLNEFLNTILNNGDVIGVAWGKTIYECSKYLYTDTAFRDVKVVQICGGVSQSQNSTYSGEISKNFADAFHANSYSLPIPAIVESRQYKEIFYQEQGIRQVRKVLDDVNIAIFTVGQCSMDSSLVRSGYITEEGIQALIRDGAIGEVCTHFINQKGKCVSRELDERTVAVPMEELQTCDFRIAVILGKERLEPLRAILDAGYPNVLIIDEETASVLLEETERGMEC</sequence>
<dbReference type="GO" id="GO:0003700">
    <property type="term" value="F:DNA-binding transcription factor activity"/>
    <property type="evidence" value="ECO:0007669"/>
    <property type="project" value="InterPro"/>
</dbReference>
<protein>
    <submittedName>
        <fullName evidence="7">Sugar-binding transcriptional regulator</fullName>
    </submittedName>
</protein>
<keyword evidence="2" id="KW-0805">Transcription regulation</keyword>
<dbReference type="InterPro" id="IPR013324">
    <property type="entry name" value="RNA_pol_sigma_r3/r4-like"/>
</dbReference>
<name>A0A426DDR0_9FIRM</name>
<dbReference type="Proteomes" id="UP000274920">
    <property type="component" value="Unassembled WGS sequence"/>
</dbReference>
<dbReference type="GO" id="GO:0006352">
    <property type="term" value="P:DNA-templated transcription initiation"/>
    <property type="evidence" value="ECO:0007669"/>
    <property type="project" value="InterPro"/>
</dbReference>
<feature type="domain" description="RNA polymerase sigma-70 region 4" evidence="6">
    <location>
        <begin position="9"/>
        <end position="44"/>
    </location>
</feature>
<dbReference type="InterPro" id="IPR037171">
    <property type="entry name" value="NagB/RpiA_transferase-like"/>
</dbReference>
<evidence type="ECO:0000313" key="7">
    <source>
        <dbReference type="EMBL" id="RRK30852.1"/>
    </source>
</evidence>
<evidence type="ECO:0000259" key="6">
    <source>
        <dbReference type="Pfam" id="PF04545"/>
    </source>
</evidence>
<dbReference type="InterPro" id="IPR007324">
    <property type="entry name" value="Sugar-bd_dom_put"/>
</dbReference>
<keyword evidence="8" id="KW-1185">Reference proteome</keyword>
<evidence type="ECO:0000259" key="5">
    <source>
        <dbReference type="Pfam" id="PF04198"/>
    </source>
</evidence>
<dbReference type="RefSeq" id="WP_125126630.1">
    <property type="nucleotide sequence ID" value="NZ_RHJS01000002.1"/>
</dbReference>
<dbReference type="GO" id="GO:0030246">
    <property type="term" value="F:carbohydrate binding"/>
    <property type="evidence" value="ECO:0007669"/>
    <property type="project" value="InterPro"/>
</dbReference>
<dbReference type="Gene3D" id="3.40.50.1360">
    <property type="match status" value="1"/>
</dbReference>
<comment type="caution">
    <text evidence="7">The sequence shown here is derived from an EMBL/GenBank/DDBJ whole genome shotgun (WGS) entry which is preliminary data.</text>
</comment>
<evidence type="ECO:0000256" key="4">
    <source>
        <dbReference type="ARBA" id="ARBA00023163"/>
    </source>
</evidence>
<dbReference type="EMBL" id="RHJS01000002">
    <property type="protein sequence ID" value="RRK30852.1"/>
    <property type="molecule type" value="Genomic_DNA"/>
</dbReference>
<evidence type="ECO:0000256" key="3">
    <source>
        <dbReference type="ARBA" id="ARBA00023125"/>
    </source>
</evidence>
<evidence type="ECO:0000313" key="8">
    <source>
        <dbReference type="Proteomes" id="UP000274920"/>
    </source>
</evidence>
<comment type="similarity">
    <text evidence="1">Belongs to the SorC transcriptional regulatory family.</text>
</comment>
<keyword evidence="3" id="KW-0238">DNA-binding</keyword>
<dbReference type="PANTHER" id="PTHR34294">
    <property type="entry name" value="TRANSCRIPTIONAL REGULATOR-RELATED"/>
    <property type="match status" value="1"/>
</dbReference>
<evidence type="ECO:0000256" key="1">
    <source>
        <dbReference type="ARBA" id="ARBA00010466"/>
    </source>
</evidence>
<proteinExistence type="inferred from homology"/>
<dbReference type="GO" id="GO:0003677">
    <property type="term" value="F:DNA binding"/>
    <property type="evidence" value="ECO:0007669"/>
    <property type="project" value="UniProtKB-KW"/>
</dbReference>
<organism evidence="7 8">
    <name type="scientific">Schaedlerella arabinosiphila</name>
    <dbReference type="NCBI Taxonomy" id="2044587"/>
    <lineage>
        <taxon>Bacteria</taxon>
        <taxon>Bacillati</taxon>
        <taxon>Bacillota</taxon>
        <taxon>Clostridia</taxon>
        <taxon>Lachnospirales</taxon>
        <taxon>Lachnospiraceae</taxon>
        <taxon>Schaedlerella</taxon>
    </lineage>
</organism>